<dbReference type="EMBL" id="BLXT01003739">
    <property type="protein sequence ID" value="GFO04530.1"/>
    <property type="molecule type" value="Genomic_DNA"/>
</dbReference>
<gene>
    <name evidence="1" type="ORF">PoB_003103500</name>
</gene>
<dbReference type="Proteomes" id="UP000735302">
    <property type="component" value="Unassembled WGS sequence"/>
</dbReference>
<proteinExistence type="predicted"/>
<evidence type="ECO:0000313" key="2">
    <source>
        <dbReference type="Proteomes" id="UP000735302"/>
    </source>
</evidence>
<reference evidence="1 2" key="1">
    <citation type="journal article" date="2021" name="Elife">
        <title>Chloroplast acquisition without the gene transfer in kleptoplastic sea slugs, Plakobranchus ocellatus.</title>
        <authorList>
            <person name="Maeda T."/>
            <person name="Takahashi S."/>
            <person name="Yoshida T."/>
            <person name="Shimamura S."/>
            <person name="Takaki Y."/>
            <person name="Nagai Y."/>
            <person name="Toyoda A."/>
            <person name="Suzuki Y."/>
            <person name="Arimoto A."/>
            <person name="Ishii H."/>
            <person name="Satoh N."/>
            <person name="Nishiyama T."/>
            <person name="Hasebe M."/>
            <person name="Maruyama T."/>
            <person name="Minagawa J."/>
            <person name="Obokata J."/>
            <person name="Shigenobu S."/>
        </authorList>
    </citation>
    <scope>NUCLEOTIDE SEQUENCE [LARGE SCALE GENOMIC DNA]</scope>
</reference>
<organism evidence="1 2">
    <name type="scientific">Plakobranchus ocellatus</name>
    <dbReference type="NCBI Taxonomy" id="259542"/>
    <lineage>
        <taxon>Eukaryota</taxon>
        <taxon>Metazoa</taxon>
        <taxon>Spiralia</taxon>
        <taxon>Lophotrochozoa</taxon>
        <taxon>Mollusca</taxon>
        <taxon>Gastropoda</taxon>
        <taxon>Heterobranchia</taxon>
        <taxon>Euthyneura</taxon>
        <taxon>Panpulmonata</taxon>
        <taxon>Sacoglossa</taxon>
        <taxon>Placobranchoidea</taxon>
        <taxon>Plakobranchidae</taxon>
        <taxon>Plakobranchus</taxon>
    </lineage>
</organism>
<accession>A0AAV4ACI7</accession>
<name>A0AAV4ACI7_9GAST</name>
<protein>
    <submittedName>
        <fullName evidence="1">Uncharacterized protein</fullName>
    </submittedName>
</protein>
<dbReference type="AlphaFoldDB" id="A0AAV4ACI7"/>
<keyword evidence="2" id="KW-1185">Reference proteome</keyword>
<evidence type="ECO:0000313" key="1">
    <source>
        <dbReference type="EMBL" id="GFO04530.1"/>
    </source>
</evidence>
<comment type="caution">
    <text evidence="1">The sequence shown here is derived from an EMBL/GenBank/DDBJ whole genome shotgun (WGS) entry which is preliminary data.</text>
</comment>
<sequence length="111" mass="12263">MGAGESFWAFSPWAGQKGQRKRACSSRNFGKVLMLAAWFPLQSTQWRSAEVTFDMTTLAISNTQRQVSYTVAIALALIAAQRERLTSSVRYPACILLGGFGRSKVRTKVSV</sequence>